<reference evidence="3 4" key="1">
    <citation type="submission" date="2020-03" db="EMBL/GenBank/DDBJ databases">
        <title>Spirochaetal bacteria isolated from arthropods constitute a novel genus Entomospira genus novum within the order Spirochaetales.</title>
        <authorList>
            <person name="Grana-Miraglia L."/>
            <person name="Sikutova S."/>
            <person name="Fingerle V."/>
            <person name="Sing A."/>
            <person name="Castillo-Ramirez S."/>
            <person name="Margos G."/>
            <person name="Rudolf I."/>
        </authorList>
    </citation>
    <scope>NUCLEOTIDE SEQUENCE [LARGE SCALE GENOMIC DNA]</scope>
    <source>
        <strain evidence="3 4">BR193</strain>
    </source>
</reference>
<feature type="transmembrane region" description="Helical" evidence="1">
    <location>
        <begin position="140"/>
        <end position="165"/>
    </location>
</feature>
<dbReference type="Proteomes" id="UP000711995">
    <property type="component" value="Unassembled WGS sequence"/>
</dbReference>
<keyword evidence="1" id="KW-1133">Transmembrane helix</keyword>
<dbReference type="EMBL" id="JAATLJ010000001">
    <property type="protein sequence ID" value="NIZ40716.1"/>
    <property type="molecule type" value="Genomic_DNA"/>
</dbReference>
<gene>
    <name evidence="3" type="ORF">HCT14_04225</name>
</gene>
<evidence type="ECO:0000313" key="4">
    <source>
        <dbReference type="Proteomes" id="UP000711995"/>
    </source>
</evidence>
<evidence type="ECO:0000259" key="2">
    <source>
        <dbReference type="Pfam" id="PF12801"/>
    </source>
</evidence>
<dbReference type="Pfam" id="PF12801">
    <property type="entry name" value="Fer4_5"/>
    <property type="match status" value="2"/>
</dbReference>
<accession>A0A968G9X1</accession>
<comment type="caution">
    <text evidence="3">The sequence shown here is derived from an EMBL/GenBank/DDBJ whole genome shotgun (WGS) entry which is preliminary data.</text>
</comment>
<keyword evidence="1" id="KW-0812">Transmembrane</keyword>
<name>A0A968G9X1_9SPIO</name>
<evidence type="ECO:0000313" key="3">
    <source>
        <dbReference type="EMBL" id="NIZ40716.1"/>
    </source>
</evidence>
<sequence>MPKQKRWHRHLWIISILYFSLGLFNILFAWLGLICIVTPIISAIMKNDKSFCYNYCPRSKVLDLLGHRLKLSRHKAPPAFLSHPWFRKGFMFLFFGTAFTIYCTTLIRIGGRPTQEILISLWQFHLPWTVRHINAVPPPLALFALSSYSAMIVSMILSIVTMLLYRPRSWCAYCPMGTLTQSICADNVKEQMKKAQKE</sequence>
<feature type="transmembrane region" description="Helical" evidence="1">
    <location>
        <begin position="90"/>
        <end position="109"/>
    </location>
</feature>
<keyword evidence="1" id="KW-0472">Membrane</keyword>
<protein>
    <submittedName>
        <fullName evidence="3">4Fe-4S binding protein</fullName>
    </submittedName>
</protein>
<keyword evidence="4" id="KW-1185">Reference proteome</keyword>
<proteinExistence type="predicted"/>
<dbReference type="InterPro" id="IPR017896">
    <property type="entry name" value="4Fe4S_Fe-S-bd"/>
</dbReference>
<organism evidence="3 4">
    <name type="scientific">Entomospira entomophila</name>
    <dbReference type="NCBI Taxonomy" id="2719988"/>
    <lineage>
        <taxon>Bacteria</taxon>
        <taxon>Pseudomonadati</taxon>
        <taxon>Spirochaetota</taxon>
        <taxon>Spirochaetia</taxon>
        <taxon>Spirochaetales</taxon>
        <taxon>Spirochaetaceae</taxon>
        <taxon>Entomospira</taxon>
    </lineage>
</organism>
<dbReference type="AlphaFoldDB" id="A0A968G9X1"/>
<feature type="transmembrane region" description="Helical" evidence="1">
    <location>
        <begin position="12"/>
        <end position="41"/>
    </location>
</feature>
<feature type="domain" description="4Fe-4S ferredoxin-type" evidence="2">
    <location>
        <begin position="150"/>
        <end position="181"/>
    </location>
</feature>
<evidence type="ECO:0000256" key="1">
    <source>
        <dbReference type="SAM" id="Phobius"/>
    </source>
</evidence>
<feature type="domain" description="4Fe-4S ferredoxin-type" evidence="2">
    <location>
        <begin position="28"/>
        <end position="70"/>
    </location>
</feature>